<dbReference type="Pfam" id="PF13962">
    <property type="entry name" value="PGG"/>
    <property type="match status" value="1"/>
</dbReference>
<feature type="transmembrane region" description="Helical" evidence="2">
    <location>
        <begin position="546"/>
        <end position="568"/>
    </location>
</feature>
<dbReference type="Pfam" id="PF12796">
    <property type="entry name" value="Ank_2"/>
    <property type="match status" value="1"/>
</dbReference>
<sequence>MEDLEIERVEEVEYEKVGEMAEDQMEDLRRKTYQAAMNEDWDAMKTIFKNNAKLVLCPMTVDSDTPFHIAAYSGRKELLQYLCDQLTPSNSILTVLSQKNNHGNNTFHEVATTNIVEAADFLLSKLQATHHGPDHLNKLLEDQHFGLPDYMEDVDDDDDHDEAQTPSSQKRDLESGQSSNSLPKPKKRSSGKWSAINELWKMKVMHTSALELIKLLVEVDVTWKQFHNPKTEINRMINIGNTYSLDDNIVQVQRGERKPPRPITIGEEKTKEQSNQTSYSPLLNAASNGIVEIFDNMLEVYPQGIEHISKDEQNILHVAISHRQREIFKRIKKMKMIMTNRLASRIDNKGYTILHHVADMTHYHGGNQPGPAFQLQLELKWFERVRKIIPTHYVLHHDKEGMTPDELFKDRHADLLKEAQRWTKETSQSCSAVAVLVATVVFAAAYTIPGGNDSSGRPNFIDSPFFLFFTVMDVVSLACSLTSVVTFLSILSSPFEYENFHRSLPRKLGIGFMLLFFSVTTTMLSFAATIFLILHFERKTWTSTLIYTASFLPVSMFALMQFPLYAAFTSTLQTLIKKIVKKTLSLKIVPRFLRTRKGKNH</sequence>
<dbReference type="InterPro" id="IPR036770">
    <property type="entry name" value="Ankyrin_rpt-contain_sf"/>
</dbReference>
<feature type="transmembrane region" description="Helical" evidence="2">
    <location>
        <begin position="512"/>
        <end position="534"/>
    </location>
</feature>
<evidence type="ECO:0000256" key="1">
    <source>
        <dbReference type="SAM" id="MobiDB-lite"/>
    </source>
</evidence>
<dbReference type="PANTHER" id="PTHR24177:SF215">
    <property type="entry name" value="PGG DOMAIN-CONTAINING PROTEIN"/>
    <property type="match status" value="1"/>
</dbReference>
<gene>
    <name evidence="4" type="ORF">FSB_LOCUS5022</name>
</gene>
<dbReference type="EMBL" id="OIVN01000254">
    <property type="protein sequence ID" value="SPC77140.1"/>
    <property type="molecule type" value="Genomic_DNA"/>
</dbReference>
<dbReference type="InterPro" id="IPR026961">
    <property type="entry name" value="PGG_dom"/>
</dbReference>
<feature type="compositionally biased region" description="Acidic residues" evidence="1">
    <location>
        <begin position="150"/>
        <end position="161"/>
    </location>
</feature>
<dbReference type="InterPro" id="IPR002110">
    <property type="entry name" value="Ankyrin_rpt"/>
</dbReference>
<dbReference type="SMART" id="SM00248">
    <property type="entry name" value="ANK"/>
    <property type="match status" value="2"/>
</dbReference>
<accession>A0A2N9ER34</accession>
<dbReference type="PANTHER" id="PTHR24177">
    <property type="entry name" value="CASKIN"/>
    <property type="match status" value="1"/>
</dbReference>
<evidence type="ECO:0000259" key="3">
    <source>
        <dbReference type="Pfam" id="PF13962"/>
    </source>
</evidence>
<evidence type="ECO:0000256" key="2">
    <source>
        <dbReference type="SAM" id="Phobius"/>
    </source>
</evidence>
<protein>
    <recommendedName>
        <fullName evidence="3">PGG domain-containing protein</fullName>
    </recommendedName>
</protein>
<dbReference type="AlphaFoldDB" id="A0A2N9ER34"/>
<keyword evidence="2" id="KW-0812">Transmembrane</keyword>
<keyword evidence="2" id="KW-0472">Membrane</keyword>
<feature type="region of interest" description="Disordered" evidence="1">
    <location>
        <begin position="150"/>
        <end position="190"/>
    </location>
</feature>
<dbReference type="GO" id="GO:0016020">
    <property type="term" value="C:membrane"/>
    <property type="evidence" value="ECO:0007669"/>
    <property type="project" value="TreeGrafter"/>
</dbReference>
<dbReference type="Gene3D" id="1.25.40.20">
    <property type="entry name" value="Ankyrin repeat-containing domain"/>
    <property type="match status" value="2"/>
</dbReference>
<evidence type="ECO:0000313" key="4">
    <source>
        <dbReference type="EMBL" id="SPC77140.1"/>
    </source>
</evidence>
<dbReference type="SUPFAM" id="SSF48403">
    <property type="entry name" value="Ankyrin repeat"/>
    <property type="match status" value="1"/>
</dbReference>
<feature type="transmembrane region" description="Helical" evidence="2">
    <location>
        <begin position="430"/>
        <end position="448"/>
    </location>
</feature>
<feature type="domain" description="PGG" evidence="3">
    <location>
        <begin position="421"/>
        <end position="532"/>
    </location>
</feature>
<proteinExistence type="predicted"/>
<feature type="transmembrane region" description="Helical" evidence="2">
    <location>
        <begin position="468"/>
        <end position="491"/>
    </location>
</feature>
<feature type="region of interest" description="Disordered" evidence="1">
    <location>
        <begin position="255"/>
        <end position="277"/>
    </location>
</feature>
<name>A0A2N9ER34_FAGSY</name>
<reference evidence="4" key="1">
    <citation type="submission" date="2018-02" db="EMBL/GenBank/DDBJ databases">
        <authorList>
            <person name="Cohen D.B."/>
            <person name="Kent A.D."/>
        </authorList>
    </citation>
    <scope>NUCLEOTIDE SEQUENCE</scope>
</reference>
<organism evidence="4">
    <name type="scientific">Fagus sylvatica</name>
    <name type="common">Beechnut</name>
    <dbReference type="NCBI Taxonomy" id="28930"/>
    <lineage>
        <taxon>Eukaryota</taxon>
        <taxon>Viridiplantae</taxon>
        <taxon>Streptophyta</taxon>
        <taxon>Embryophyta</taxon>
        <taxon>Tracheophyta</taxon>
        <taxon>Spermatophyta</taxon>
        <taxon>Magnoliopsida</taxon>
        <taxon>eudicotyledons</taxon>
        <taxon>Gunneridae</taxon>
        <taxon>Pentapetalae</taxon>
        <taxon>rosids</taxon>
        <taxon>fabids</taxon>
        <taxon>Fagales</taxon>
        <taxon>Fagaceae</taxon>
        <taxon>Fagus</taxon>
    </lineage>
</organism>
<keyword evidence="2" id="KW-1133">Transmembrane helix</keyword>